<accession>A0A6A5YPF1</accession>
<feature type="coiled-coil region" evidence="1">
    <location>
        <begin position="353"/>
        <end position="541"/>
    </location>
</feature>
<evidence type="ECO:0000313" key="3">
    <source>
        <dbReference type="EMBL" id="KAF2108021.1"/>
    </source>
</evidence>
<proteinExistence type="predicted"/>
<organism evidence="3 4">
    <name type="scientific">Lophiotrema nucula</name>
    <dbReference type="NCBI Taxonomy" id="690887"/>
    <lineage>
        <taxon>Eukaryota</taxon>
        <taxon>Fungi</taxon>
        <taxon>Dikarya</taxon>
        <taxon>Ascomycota</taxon>
        <taxon>Pezizomycotina</taxon>
        <taxon>Dothideomycetes</taxon>
        <taxon>Pleosporomycetidae</taxon>
        <taxon>Pleosporales</taxon>
        <taxon>Lophiotremataceae</taxon>
        <taxon>Lophiotrema</taxon>
    </lineage>
</organism>
<gene>
    <name evidence="3" type="ORF">BDV96DRAFT_606010</name>
</gene>
<evidence type="ECO:0000256" key="1">
    <source>
        <dbReference type="SAM" id="Coils"/>
    </source>
</evidence>
<reference evidence="3" key="1">
    <citation type="journal article" date="2020" name="Stud. Mycol.">
        <title>101 Dothideomycetes genomes: a test case for predicting lifestyles and emergence of pathogens.</title>
        <authorList>
            <person name="Haridas S."/>
            <person name="Albert R."/>
            <person name="Binder M."/>
            <person name="Bloem J."/>
            <person name="Labutti K."/>
            <person name="Salamov A."/>
            <person name="Andreopoulos B."/>
            <person name="Baker S."/>
            <person name="Barry K."/>
            <person name="Bills G."/>
            <person name="Bluhm B."/>
            <person name="Cannon C."/>
            <person name="Castanera R."/>
            <person name="Culley D."/>
            <person name="Daum C."/>
            <person name="Ezra D."/>
            <person name="Gonzalez J."/>
            <person name="Henrissat B."/>
            <person name="Kuo A."/>
            <person name="Liang C."/>
            <person name="Lipzen A."/>
            <person name="Lutzoni F."/>
            <person name="Magnuson J."/>
            <person name="Mondo S."/>
            <person name="Nolan M."/>
            <person name="Ohm R."/>
            <person name="Pangilinan J."/>
            <person name="Park H.-J."/>
            <person name="Ramirez L."/>
            <person name="Alfaro M."/>
            <person name="Sun H."/>
            <person name="Tritt A."/>
            <person name="Yoshinaga Y."/>
            <person name="Zwiers L.-H."/>
            <person name="Turgeon B."/>
            <person name="Goodwin S."/>
            <person name="Spatafora J."/>
            <person name="Crous P."/>
            <person name="Grigoriev I."/>
        </authorList>
    </citation>
    <scope>NUCLEOTIDE SEQUENCE</scope>
    <source>
        <strain evidence="3">CBS 627.86</strain>
    </source>
</reference>
<sequence length="1002" mass="110504">MDTAGLVPTIALGAFYILANRVMVGEASADMRNTITASQADKATKSDLNSVQTTLGTIQANVLTRADLLPLQASLNTFQGTALTQAHLTPVQNSLNTLQTDATTQNMQLSTLQQGLSTVQANGATTVQLNSVQQTLQQGINTLFANAATYTQVAALQTGLSTIQANAVSQNNLATLQQALQQDIRNVQSNALTRNDLVPLQTTLGSVQTDTTNLCNVLASVQRDVQGLQQTASTIQANALTQADITALQATISSIQSNALTQTDLNTAIIQLNVLTKDDMPLLQQALTALMPTDYVKQGDLAPITAALQRIEVNQAKVQPSSSDVAITELKQDIKPFQNLVLELAKLIKEGSLSNKNAEIEKLQKDVEDLKQAPKVSRQDDMGQILQLKITIARLEEKNAGNEKALEEAKEREKSLRDYNGKLLSDIAAANEKRHNVEKEILNFQHQAEASRLTDAKSASDAAYSKLEEENARIKERVDLNETASRSKLEEENARLKKQIDHHETASQLTDAKNASDAVARSELETEISGLKERLHSLETVPADPQPQPLDDNERKLIRETEAELAHKHGTLEVRVSHIDSRLAHLDDHDLKVMEEKQVEFADELSNLRIRVDEIEKEVPRTESSEHELKSMGEKQVGLAEELSNLGVRVDKIEKEVPRIDSNEDGVARLTLRVNDCEQGQNEAAQGFKELQWKHRAWDTDTVHLANCVTDLASKIEDGMTNGEIGREQEAQPGYISAKSTLYSYNPAGEPITADEGAFPHPVSKDEMKLTNNQGSVMTTTTMDAHRDEEYGNGNEVQESPGATYAIDQASPFPGQLKQNAALHFAECTVIQLPRLESPFPGPPEEDAALQLADCVTIQSPRQESPFPGELEQNAAPHHADRTLTQLPHQEGYRHQCRNHDICAGTIWESGHKFRKHVEVCNEARKQGPSTYAEQICPYCQELNTTETPKEKQWFWTKHVPYCYVDNSNAHARNKPTERGRGFGRRGEKMAARDSSRGLGDR</sequence>
<keyword evidence="4" id="KW-1185">Reference proteome</keyword>
<feature type="coiled-coil region" evidence="1">
    <location>
        <begin position="598"/>
        <end position="625"/>
    </location>
</feature>
<protein>
    <submittedName>
        <fullName evidence="3">Uncharacterized protein</fullName>
    </submittedName>
</protein>
<name>A0A6A5YPF1_9PLEO</name>
<feature type="region of interest" description="Disordered" evidence="2">
    <location>
        <begin position="973"/>
        <end position="1002"/>
    </location>
</feature>
<evidence type="ECO:0000313" key="4">
    <source>
        <dbReference type="Proteomes" id="UP000799770"/>
    </source>
</evidence>
<feature type="compositionally biased region" description="Basic and acidic residues" evidence="2">
    <location>
        <begin position="975"/>
        <end position="1002"/>
    </location>
</feature>
<dbReference type="Proteomes" id="UP000799770">
    <property type="component" value="Unassembled WGS sequence"/>
</dbReference>
<dbReference type="EMBL" id="ML977350">
    <property type="protein sequence ID" value="KAF2108021.1"/>
    <property type="molecule type" value="Genomic_DNA"/>
</dbReference>
<dbReference type="AlphaFoldDB" id="A0A6A5YPF1"/>
<evidence type="ECO:0000256" key="2">
    <source>
        <dbReference type="SAM" id="MobiDB-lite"/>
    </source>
</evidence>
<keyword evidence="1" id="KW-0175">Coiled coil</keyword>